<keyword evidence="7" id="KW-0653">Protein transport</keyword>
<accession>A0A7M4D313</accession>
<reference evidence="12 15" key="2">
    <citation type="submission" date="2019-12" db="EMBL/GenBank/DDBJ databases">
        <title>Draft genome sequence of Labilibaculum sp. strain 44 isolated from deep waters of Black Sea.</title>
        <authorList>
            <person name="Yadav S."/>
            <person name="Villanueva L."/>
        </authorList>
    </citation>
    <scope>NUCLEOTIDE SEQUENCE [LARGE SCALE GENOMIC DNA]</scope>
    <source>
        <strain evidence="12 15">44</strain>
    </source>
</reference>
<evidence type="ECO:0000313" key="12">
    <source>
        <dbReference type="EMBL" id="MUP37042.1"/>
    </source>
</evidence>
<dbReference type="InterPro" id="IPR037682">
    <property type="entry name" value="TonB_C"/>
</dbReference>
<dbReference type="Proteomes" id="UP000462449">
    <property type="component" value="Unassembled WGS sequence"/>
</dbReference>
<sequence length="268" mass="30660">MKNILTILILFIGAQCALAQQDTIVYYKKHVPQATSEGADYQYIVRQKNKKTSVVQKCAFRDGKWKVTQTETIKLKKPNTYYVDGGKYQYQRKFETIPGGYQIQDNIKKGEQSTKGISRSLFPLHREGQWNVYSHGKQRSVNLYKEAVLTYSCLIGKNNERFPTNTYANADTLAMYKKGAKSFSSDLSKKIVYPDICQKNKLEALVLVLFAIDTNGTPSDFQILSETNQYFNQAAITAIKDCENWKPAFKNNKPVKVYSIVPVNFKLR</sequence>
<evidence type="ECO:0000256" key="10">
    <source>
        <dbReference type="SAM" id="SignalP"/>
    </source>
</evidence>
<dbReference type="SUPFAM" id="SSF74653">
    <property type="entry name" value="TolA/TonB C-terminal domain"/>
    <property type="match status" value="1"/>
</dbReference>
<dbReference type="InterPro" id="IPR051045">
    <property type="entry name" value="TonB-dependent_transducer"/>
</dbReference>
<evidence type="ECO:0000256" key="4">
    <source>
        <dbReference type="ARBA" id="ARBA00022475"/>
    </source>
</evidence>
<comment type="caution">
    <text evidence="12">The sequence shown here is derived from an EMBL/GenBank/DDBJ whole genome shotgun (WGS) entry which is preliminary data.</text>
</comment>
<evidence type="ECO:0000256" key="1">
    <source>
        <dbReference type="ARBA" id="ARBA00004383"/>
    </source>
</evidence>
<dbReference type="PROSITE" id="PS52015">
    <property type="entry name" value="TONB_CTD"/>
    <property type="match status" value="1"/>
</dbReference>
<dbReference type="PANTHER" id="PTHR33446">
    <property type="entry name" value="PROTEIN TONB-RELATED"/>
    <property type="match status" value="1"/>
</dbReference>
<evidence type="ECO:0000256" key="2">
    <source>
        <dbReference type="ARBA" id="ARBA00006555"/>
    </source>
</evidence>
<dbReference type="OrthoDB" id="9814002at2"/>
<feature type="domain" description="TonB C-terminal" evidence="11">
    <location>
        <begin position="178"/>
        <end position="268"/>
    </location>
</feature>
<keyword evidence="10" id="KW-0732">Signal</keyword>
<feature type="chain" id="PRO_5029824713" evidence="10">
    <location>
        <begin position="20"/>
        <end position="268"/>
    </location>
</feature>
<dbReference type="PANTHER" id="PTHR33446:SF2">
    <property type="entry name" value="PROTEIN TONB"/>
    <property type="match status" value="1"/>
</dbReference>
<dbReference type="GO" id="GO:0098797">
    <property type="term" value="C:plasma membrane protein complex"/>
    <property type="evidence" value="ECO:0007669"/>
    <property type="project" value="TreeGrafter"/>
</dbReference>
<keyword evidence="8" id="KW-1133">Transmembrane helix</keyword>
<evidence type="ECO:0000313" key="15">
    <source>
        <dbReference type="Proteomes" id="UP000462449"/>
    </source>
</evidence>
<keyword evidence="5" id="KW-0997">Cell inner membrane</keyword>
<gene>
    <name evidence="13" type="ORF">DWB62_004360</name>
    <name evidence="12" type="ORF">GNY23_04360</name>
</gene>
<keyword evidence="4" id="KW-1003">Cell membrane</keyword>
<protein>
    <submittedName>
        <fullName evidence="12">TonB family protein</fullName>
    </submittedName>
</protein>
<keyword evidence="9" id="KW-0472">Membrane</keyword>
<evidence type="ECO:0000313" key="14">
    <source>
        <dbReference type="Proteomes" id="UP000285951"/>
    </source>
</evidence>
<dbReference type="RefSeq" id="WP_156194886.1">
    <property type="nucleotide sequence ID" value="NZ_QTZN02000006.1"/>
</dbReference>
<name>A0A7M4D313_9BACT</name>
<feature type="signal peptide" evidence="10">
    <location>
        <begin position="1"/>
        <end position="19"/>
    </location>
</feature>
<evidence type="ECO:0000256" key="5">
    <source>
        <dbReference type="ARBA" id="ARBA00022519"/>
    </source>
</evidence>
<dbReference type="Proteomes" id="UP000285951">
    <property type="component" value="Unassembled WGS sequence"/>
</dbReference>
<dbReference type="EMBL" id="WOTW01000006">
    <property type="protein sequence ID" value="MUP37042.1"/>
    <property type="molecule type" value="Genomic_DNA"/>
</dbReference>
<evidence type="ECO:0000259" key="11">
    <source>
        <dbReference type="PROSITE" id="PS52015"/>
    </source>
</evidence>
<dbReference type="EMBL" id="QTZN02000006">
    <property type="protein sequence ID" value="MVB06247.1"/>
    <property type="molecule type" value="Genomic_DNA"/>
</dbReference>
<keyword evidence="3" id="KW-0813">Transport</keyword>
<organism evidence="12 15">
    <name type="scientific">Labilibaculum euxinus</name>
    <dbReference type="NCBI Taxonomy" id="2686357"/>
    <lineage>
        <taxon>Bacteria</taxon>
        <taxon>Pseudomonadati</taxon>
        <taxon>Bacteroidota</taxon>
        <taxon>Bacteroidia</taxon>
        <taxon>Marinilabiliales</taxon>
        <taxon>Marinifilaceae</taxon>
        <taxon>Labilibaculum</taxon>
    </lineage>
</organism>
<dbReference type="InterPro" id="IPR006260">
    <property type="entry name" value="TonB/TolA_C"/>
</dbReference>
<keyword evidence="6" id="KW-0812">Transmembrane</keyword>
<comment type="similarity">
    <text evidence="2">Belongs to the TonB family.</text>
</comment>
<dbReference type="AlphaFoldDB" id="A0A7M4D313"/>
<evidence type="ECO:0000256" key="3">
    <source>
        <dbReference type="ARBA" id="ARBA00022448"/>
    </source>
</evidence>
<dbReference type="Gene3D" id="3.30.1150.10">
    <property type="match status" value="1"/>
</dbReference>
<comment type="subcellular location">
    <subcellularLocation>
        <location evidence="1">Cell inner membrane</location>
        <topology evidence="1">Single-pass membrane protein</topology>
        <orientation evidence="1">Periplasmic side</orientation>
    </subcellularLocation>
</comment>
<proteinExistence type="inferred from homology"/>
<dbReference type="GO" id="GO:0015031">
    <property type="term" value="P:protein transport"/>
    <property type="evidence" value="ECO:0007669"/>
    <property type="project" value="UniProtKB-KW"/>
</dbReference>
<dbReference type="GO" id="GO:0031992">
    <property type="term" value="F:energy transducer activity"/>
    <property type="evidence" value="ECO:0007669"/>
    <property type="project" value="TreeGrafter"/>
</dbReference>
<dbReference type="Pfam" id="PF03544">
    <property type="entry name" value="TonB_C"/>
    <property type="match status" value="1"/>
</dbReference>
<evidence type="ECO:0000256" key="6">
    <source>
        <dbReference type="ARBA" id="ARBA00022692"/>
    </source>
</evidence>
<dbReference type="GO" id="GO:0055085">
    <property type="term" value="P:transmembrane transport"/>
    <property type="evidence" value="ECO:0007669"/>
    <property type="project" value="InterPro"/>
</dbReference>
<evidence type="ECO:0000256" key="7">
    <source>
        <dbReference type="ARBA" id="ARBA00022927"/>
    </source>
</evidence>
<reference evidence="13 14" key="1">
    <citation type="submission" date="2019-11" db="EMBL/GenBank/DDBJ databases">
        <title>Draft genome sequence of Labilibaculum sp. strain SYP isolated from Black Sea.</title>
        <authorList>
            <person name="Yadav S."/>
            <person name="Villanueva L."/>
        </authorList>
    </citation>
    <scope>NUCLEOTIDE SEQUENCE [LARGE SCALE GENOMIC DNA]</scope>
    <source>
        <strain evidence="13 14">44</strain>
    </source>
</reference>
<evidence type="ECO:0000313" key="13">
    <source>
        <dbReference type="EMBL" id="MVB06247.1"/>
    </source>
</evidence>
<evidence type="ECO:0000256" key="8">
    <source>
        <dbReference type="ARBA" id="ARBA00022989"/>
    </source>
</evidence>
<dbReference type="NCBIfam" id="TIGR01352">
    <property type="entry name" value="tonB_Cterm"/>
    <property type="match status" value="1"/>
</dbReference>
<keyword evidence="14" id="KW-1185">Reference proteome</keyword>
<evidence type="ECO:0000256" key="9">
    <source>
        <dbReference type="ARBA" id="ARBA00023136"/>
    </source>
</evidence>